<dbReference type="Proteomes" id="UP000255367">
    <property type="component" value="Unassembled WGS sequence"/>
</dbReference>
<comment type="similarity">
    <text evidence="2 7">Belongs to the sodium:solute symporter (SSF) (TC 2.A.21) family.</text>
</comment>
<name>A0A380NKK3_9FIRM</name>
<dbReference type="EMBL" id="UHIO01000001">
    <property type="protein sequence ID" value="SUP42967.1"/>
    <property type="molecule type" value="Genomic_DNA"/>
</dbReference>
<evidence type="ECO:0000256" key="5">
    <source>
        <dbReference type="ARBA" id="ARBA00022989"/>
    </source>
</evidence>
<proteinExistence type="inferred from homology"/>
<keyword evidence="5 8" id="KW-1133">Transmembrane helix</keyword>
<keyword evidence="4 8" id="KW-0812">Transmembrane</keyword>
<evidence type="ECO:0000313" key="9">
    <source>
        <dbReference type="EMBL" id="SUP42967.1"/>
    </source>
</evidence>
<evidence type="ECO:0000256" key="4">
    <source>
        <dbReference type="ARBA" id="ARBA00022692"/>
    </source>
</evidence>
<dbReference type="InterPro" id="IPR038377">
    <property type="entry name" value="Na/Glc_symporter_sf"/>
</dbReference>
<gene>
    <name evidence="9" type="primary">yidK</name>
    <name evidence="9" type="ORF">NCTC12020_01007</name>
</gene>
<dbReference type="CDD" id="cd10322">
    <property type="entry name" value="SLC5sbd"/>
    <property type="match status" value="1"/>
</dbReference>
<keyword evidence="10" id="KW-1185">Reference proteome</keyword>
<evidence type="ECO:0000256" key="3">
    <source>
        <dbReference type="ARBA" id="ARBA00022448"/>
    </source>
</evidence>
<accession>A0A380NKK3</accession>
<dbReference type="Pfam" id="PF00474">
    <property type="entry name" value="SSF"/>
    <property type="match status" value="1"/>
</dbReference>
<dbReference type="AlphaFoldDB" id="A0A380NKK3"/>
<evidence type="ECO:0000256" key="7">
    <source>
        <dbReference type="RuleBase" id="RU362091"/>
    </source>
</evidence>
<dbReference type="InterPro" id="IPR050277">
    <property type="entry name" value="Sodium:Solute_Symporter"/>
</dbReference>
<keyword evidence="6 8" id="KW-0472">Membrane</keyword>
<feature type="transmembrane region" description="Helical" evidence="8">
    <location>
        <begin position="409"/>
        <end position="430"/>
    </location>
</feature>
<feature type="transmembrane region" description="Helical" evidence="8">
    <location>
        <begin position="307"/>
        <end position="334"/>
    </location>
</feature>
<evidence type="ECO:0000256" key="8">
    <source>
        <dbReference type="SAM" id="Phobius"/>
    </source>
</evidence>
<feature type="transmembrane region" description="Helical" evidence="8">
    <location>
        <begin position="436"/>
        <end position="455"/>
    </location>
</feature>
<evidence type="ECO:0000313" key="10">
    <source>
        <dbReference type="Proteomes" id="UP000255367"/>
    </source>
</evidence>
<dbReference type="PROSITE" id="PS50283">
    <property type="entry name" value="NA_SOLUT_SYMP_3"/>
    <property type="match status" value="1"/>
</dbReference>
<evidence type="ECO:0000256" key="6">
    <source>
        <dbReference type="ARBA" id="ARBA00023136"/>
    </source>
</evidence>
<dbReference type="GO" id="GO:0005886">
    <property type="term" value="C:plasma membrane"/>
    <property type="evidence" value="ECO:0007669"/>
    <property type="project" value="TreeGrafter"/>
</dbReference>
<dbReference type="OrthoDB" id="1263at2"/>
<feature type="transmembrane region" description="Helical" evidence="8">
    <location>
        <begin position="384"/>
        <end position="402"/>
    </location>
</feature>
<feature type="transmembrane region" description="Helical" evidence="8">
    <location>
        <begin position="262"/>
        <end position="287"/>
    </location>
</feature>
<reference evidence="9 10" key="1">
    <citation type="submission" date="2018-06" db="EMBL/GenBank/DDBJ databases">
        <authorList>
            <consortium name="Pathogen Informatics"/>
            <person name="Doyle S."/>
        </authorList>
    </citation>
    <scope>NUCLEOTIDE SEQUENCE [LARGE SCALE GENOMIC DNA]</scope>
    <source>
        <strain evidence="9 10">NCTC12020</strain>
    </source>
</reference>
<evidence type="ECO:0000256" key="2">
    <source>
        <dbReference type="ARBA" id="ARBA00006434"/>
    </source>
</evidence>
<comment type="subcellular location">
    <subcellularLocation>
        <location evidence="1">Membrane</location>
        <topology evidence="1">Multi-pass membrane protein</topology>
    </subcellularLocation>
</comment>
<dbReference type="Gene3D" id="1.20.1730.10">
    <property type="entry name" value="Sodium/glucose cotransporter"/>
    <property type="match status" value="1"/>
</dbReference>
<dbReference type="RefSeq" id="WP_115310203.1">
    <property type="nucleotide sequence ID" value="NZ_UHIO01000001.1"/>
</dbReference>
<organism evidence="9 10">
    <name type="scientific">Veillonella criceti</name>
    <dbReference type="NCBI Taxonomy" id="103891"/>
    <lineage>
        <taxon>Bacteria</taxon>
        <taxon>Bacillati</taxon>
        <taxon>Bacillota</taxon>
        <taxon>Negativicutes</taxon>
        <taxon>Veillonellales</taxon>
        <taxon>Veillonellaceae</taxon>
        <taxon>Veillonella</taxon>
    </lineage>
</organism>
<dbReference type="InterPro" id="IPR001734">
    <property type="entry name" value="Na/solute_symporter"/>
</dbReference>
<feature type="transmembrane region" description="Helical" evidence="8">
    <location>
        <begin position="149"/>
        <end position="175"/>
    </location>
</feature>
<dbReference type="PANTHER" id="PTHR48086">
    <property type="entry name" value="SODIUM/PROLINE SYMPORTER-RELATED"/>
    <property type="match status" value="1"/>
</dbReference>
<evidence type="ECO:0000256" key="1">
    <source>
        <dbReference type="ARBA" id="ARBA00004141"/>
    </source>
</evidence>
<feature type="transmembrane region" description="Helical" evidence="8">
    <location>
        <begin position="75"/>
        <end position="95"/>
    </location>
</feature>
<feature type="transmembrane region" description="Helical" evidence="8">
    <location>
        <begin position="44"/>
        <end position="63"/>
    </location>
</feature>
<keyword evidence="3" id="KW-0813">Transport</keyword>
<feature type="transmembrane region" description="Helical" evidence="8">
    <location>
        <begin position="116"/>
        <end position="137"/>
    </location>
</feature>
<sequence>MTISTVIVGLYVVLLFVISLASRRLTTGKAENYVLAGRRMTTPLITVSIVGLAVGGASTIGVAEQAYMKGISAGWYTAAWGLGAIVMGLTVAKRYRRLQITTVPEMLERYYDKKSRIAGIVIQILVQLCVMSLQYVAGGTILAALLPEVFTVTTGMIMSAVVFIGVTMMGGMWSASISNLLNVTLKYIGIAAAAYMAVHLMGGTAAVEAQAPMPHMFDLVEGVGGLTILTWIVTLITVNLSLQSIIQISLGAKTVGVARKGFILGGLVMLPIGFVSAYLGVIAAELYPNLSPALALPKLIVSLHPLLAGVTLAALWAADVSTACNLLLSSGTLFSQDIYKRFINPNVTDEQYTLITRVAIVAMGLLTFTFALTISGIIATLMQGLSLMAAFAVIVLMTLFAPKYCSRIGAFYTLVAAVVTLVLWNIMPAIRIVPHVIYLEWIVCAVTFGICTLVSKRSIVVDQALQGETSTEKGMVNSLS</sequence>
<dbReference type="PANTHER" id="PTHR48086:SF7">
    <property type="entry name" value="SODIUM-SOLUTE SYMPORTER-RELATED"/>
    <property type="match status" value="1"/>
</dbReference>
<protein>
    <submittedName>
        <fullName evidence="9">Uncharacterized symporter yidK</fullName>
    </submittedName>
</protein>
<feature type="transmembrane region" description="Helical" evidence="8">
    <location>
        <begin position="219"/>
        <end position="242"/>
    </location>
</feature>
<feature type="transmembrane region" description="Helical" evidence="8">
    <location>
        <begin position="187"/>
        <end position="207"/>
    </location>
</feature>
<feature type="transmembrane region" description="Helical" evidence="8">
    <location>
        <begin position="6"/>
        <end position="23"/>
    </location>
</feature>
<dbReference type="GO" id="GO:0022857">
    <property type="term" value="F:transmembrane transporter activity"/>
    <property type="evidence" value="ECO:0007669"/>
    <property type="project" value="InterPro"/>
</dbReference>
<feature type="transmembrane region" description="Helical" evidence="8">
    <location>
        <begin position="354"/>
        <end position="378"/>
    </location>
</feature>